<feature type="domain" description="DUF6596" evidence="9">
    <location>
        <begin position="221"/>
        <end position="322"/>
    </location>
</feature>
<evidence type="ECO:0000313" key="10">
    <source>
        <dbReference type="EMBL" id="TPG25611.1"/>
    </source>
</evidence>
<evidence type="ECO:0000256" key="2">
    <source>
        <dbReference type="ARBA" id="ARBA00023015"/>
    </source>
</evidence>
<dbReference type="PANTHER" id="PTHR47756:SF2">
    <property type="entry name" value="BLL6612 PROTEIN"/>
    <property type="match status" value="1"/>
</dbReference>
<dbReference type="InterPro" id="IPR046531">
    <property type="entry name" value="DUF6596"/>
</dbReference>
<evidence type="ECO:0000256" key="6">
    <source>
        <dbReference type="SAM" id="MobiDB-lite"/>
    </source>
</evidence>
<dbReference type="GO" id="GO:0006352">
    <property type="term" value="P:DNA-templated transcription initiation"/>
    <property type="evidence" value="ECO:0007669"/>
    <property type="project" value="InterPro"/>
</dbReference>
<accession>A0A502DN36</accession>
<dbReference type="AlphaFoldDB" id="A0A502DN36"/>
<sequence length="454" mass="49768">MTCRTTGPSRSSCSSRSTSSRSSPEPRRVARASSDYGRHVPPSDIQHTIDAVWRMEAAKIVATLTRTVGDVGMAEDLAADALVDALEQWPTTGVPRNAAAWLVTVAKRKAIDQWRRRDRLDARYAALARELETRPGEAWDPDHIDDDVLRLMFVSAHPVLSPEGRVALTLRVVGGLTTDEIALAFLVPKATIAQRIVRAKKTLGDARVPFEVPDPSEYPQRLSAVLSVIYLIYNEGYSASSGQRWIRDELCMEAIRLGRVLAALVPDQAEVHGLVALMEFQSSRFGARVEATGRPVLLEDQDRTKWDRAQIVRGTVALQRAAETLRRNGIGWGPYALQAALAECHASAPSAADTDWSRIVSLYDGLRQIAPSPVVELNRAVAVAMRSGPGQALTIVDQISGLADSYLLPSVRGELLARLDRKAEAADEFTRAAGLATNDRERELLLDKAERVRT</sequence>
<feature type="domain" description="RNA polymerase sigma factor 70 region 4 type 2" evidence="8">
    <location>
        <begin position="153"/>
        <end position="203"/>
    </location>
</feature>
<proteinExistence type="inferred from homology"/>
<dbReference type="InterPro" id="IPR007627">
    <property type="entry name" value="RNA_pol_sigma70_r2"/>
</dbReference>
<dbReference type="EMBL" id="RCZG01000025">
    <property type="protein sequence ID" value="TPG25611.1"/>
    <property type="molecule type" value="Genomic_DNA"/>
</dbReference>
<feature type="domain" description="RNA polymerase sigma-70 region 2" evidence="7">
    <location>
        <begin position="59"/>
        <end position="119"/>
    </location>
</feature>
<dbReference type="GO" id="GO:0016987">
    <property type="term" value="F:sigma factor activity"/>
    <property type="evidence" value="ECO:0007669"/>
    <property type="project" value="UniProtKB-KW"/>
</dbReference>
<comment type="caution">
    <text evidence="10">The sequence shown here is derived from an EMBL/GenBank/DDBJ whole genome shotgun (WGS) entry which is preliminary data.</text>
</comment>
<comment type="similarity">
    <text evidence="1">Belongs to the sigma-70 factor family. ECF subfamily.</text>
</comment>
<keyword evidence="11" id="KW-1185">Reference proteome</keyword>
<evidence type="ECO:0000313" key="11">
    <source>
        <dbReference type="Proteomes" id="UP000320095"/>
    </source>
</evidence>
<evidence type="ECO:0000259" key="9">
    <source>
        <dbReference type="Pfam" id="PF20239"/>
    </source>
</evidence>
<protein>
    <submittedName>
        <fullName evidence="10">RNA polymerase sigma factor</fullName>
    </submittedName>
</protein>
<feature type="compositionally biased region" description="Low complexity" evidence="6">
    <location>
        <begin position="1"/>
        <end position="23"/>
    </location>
</feature>
<feature type="region of interest" description="Disordered" evidence="6">
    <location>
        <begin position="1"/>
        <end position="42"/>
    </location>
</feature>
<name>A0A502DN36_9MYCO</name>
<dbReference type="Proteomes" id="UP000320095">
    <property type="component" value="Unassembled WGS sequence"/>
</dbReference>
<evidence type="ECO:0000256" key="3">
    <source>
        <dbReference type="ARBA" id="ARBA00023082"/>
    </source>
</evidence>
<dbReference type="OrthoDB" id="9780299at2"/>
<dbReference type="SUPFAM" id="SSF88946">
    <property type="entry name" value="Sigma2 domain of RNA polymerase sigma factors"/>
    <property type="match status" value="1"/>
</dbReference>
<dbReference type="Pfam" id="PF08281">
    <property type="entry name" value="Sigma70_r4_2"/>
    <property type="match status" value="1"/>
</dbReference>
<dbReference type="InterPro" id="IPR013324">
    <property type="entry name" value="RNA_pol_sigma_r3/r4-like"/>
</dbReference>
<evidence type="ECO:0000256" key="1">
    <source>
        <dbReference type="ARBA" id="ARBA00010641"/>
    </source>
</evidence>
<dbReference type="SUPFAM" id="SSF88659">
    <property type="entry name" value="Sigma3 and sigma4 domains of RNA polymerase sigma factors"/>
    <property type="match status" value="1"/>
</dbReference>
<dbReference type="InterPro" id="IPR036388">
    <property type="entry name" value="WH-like_DNA-bd_sf"/>
</dbReference>
<dbReference type="Pfam" id="PF04542">
    <property type="entry name" value="Sigma70_r2"/>
    <property type="match status" value="1"/>
</dbReference>
<keyword evidence="5" id="KW-0804">Transcription</keyword>
<gene>
    <name evidence="10" type="ORF">EAH80_29815</name>
</gene>
<dbReference type="Pfam" id="PF20239">
    <property type="entry name" value="DUF6596"/>
    <property type="match status" value="1"/>
</dbReference>
<evidence type="ECO:0000259" key="8">
    <source>
        <dbReference type="Pfam" id="PF08281"/>
    </source>
</evidence>
<dbReference type="Gene3D" id="1.10.1740.10">
    <property type="match status" value="1"/>
</dbReference>
<keyword evidence="3" id="KW-0731">Sigma factor</keyword>
<evidence type="ECO:0000256" key="4">
    <source>
        <dbReference type="ARBA" id="ARBA00023125"/>
    </source>
</evidence>
<dbReference type="InterPro" id="IPR013325">
    <property type="entry name" value="RNA_pol_sigma_r2"/>
</dbReference>
<dbReference type="PANTHER" id="PTHR47756">
    <property type="entry name" value="BLL6612 PROTEIN-RELATED"/>
    <property type="match status" value="1"/>
</dbReference>
<keyword evidence="2" id="KW-0805">Transcription regulation</keyword>
<reference evidence="10 11" key="1">
    <citation type="journal article" date="2019" name="Environ. Microbiol.">
        <title>Species interactions and distinct microbial communities in high Arctic permafrost affected cryosols are associated with the CH4 and CO2 gas fluxes.</title>
        <authorList>
            <person name="Altshuler I."/>
            <person name="Hamel J."/>
            <person name="Turney S."/>
            <person name="Magnuson E."/>
            <person name="Levesque R."/>
            <person name="Greer C."/>
            <person name="Whyte L.G."/>
        </authorList>
    </citation>
    <scope>NUCLEOTIDE SEQUENCE [LARGE SCALE GENOMIC DNA]</scope>
    <source>
        <strain evidence="10 11">S5.20</strain>
    </source>
</reference>
<keyword evidence="4" id="KW-0238">DNA-binding</keyword>
<evidence type="ECO:0000259" key="7">
    <source>
        <dbReference type="Pfam" id="PF04542"/>
    </source>
</evidence>
<dbReference type="GO" id="GO:0003677">
    <property type="term" value="F:DNA binding"/>
    <property type="evidence" value="ECO:0007669"/>
    <property type="project" value="UniProtKB-KW"/>
</dbReference>
<evidence type="ECO:0000256" key="5">
    <source>
        <dbReference type="ARBA" id="ARBA00023163"/>
    </source>
</evidence>
<dbReference type="InterPro" id="IPR013249">
    <property type="entry name" value="RNA_pol_sigma70_r4_t2"/>
</dbReference>
<organism evidence="10 11">
    <name type="scientific">Mycolicibacterium hodleri</name>
    <dbReference type="NCBI Taxonomy" id="49897"/>
    <lineage>
        <taxon>Bacteria</taxon>
        <taxon>Bacillati</taxon>
        <taxon>Actinomycetota</taxon>
        <taxon>Actinomycetes</taxon>
        <taxon>Mycobacteriales</taxon>
        <taxon>Mycobacteriaceae</taxon>
        <taxon>Mycolicibacterium</taxon>
    </lineage>
</organism>
<dbReference type="Gene3D" id="1.10.10.10">
    <property type="entry name" value="Winged helix-like DNA-binding domain superfamily/Winged helix DNA-binding domain"/>
    <property type="match status" value="1"/>
</dbReference>